<keyword evidence="2" id="KW-0472">Membrane</keyword>
<sequence length="485" mass="51663">MRILDPERSRAVLIGVARYLHLPLLNAADRASRLHDVLTDPHIGAVSPQRCALLPPGASRGEVDRAIAVAARDAEDLLLVYYAGHGLPGTDNKGLYLTVSDTSPDGDRSDSIPFDHVRALIRASRARTKVVLLDCRHPGPSAAWTAEALLDAVRIEGATVLTTVPPYVKGEDAGEPAGYPEFTETLVRLLRDGVLGAHELLAPSGLHHRLSREMAAVGRRIPRVVGDPTTGEPGSPRARNPVPPYDHAAPAGPGPSAVEDRVIKLSDTPPDDESIPLAALPGLARSTNPGDRARAYREALRALADGRVDPAALAGVGSTTARIPKPRAAPPPPKSSPFMLFLSALNVLAGGPTVAFLLVALYHDLVSTRTVDREMGVLSGYLTTGYVLITCSALVVVLTWFLLHKYRKASADVRQAKPRIRVTAVTGTVVAGFLASLGAMFTHGLHCAPIAWTALVVEAAVLVPFVLITLTGRHRQRRSERGRPE</sequence>
<evidence type="ECO:0000256" key="1">
    <source>
        <dbReference type="SAM" id="MobiDB-lite"/>
    </source>
</evidence>
<evidence type="ECO:0000313" key="3">
    <source>
        <dbReference type="EMBL" id="MCP2167449.1"/>
    </source>
</evidence>
<dbReference type="EMBL" id="JAMTCK010000010">
    <property type="protein sequence ID" value="MCP2167449.1"/>
    <property type="molecule type" value="Genomic_DNA"/>
</dbReference>
<feature type="transmembrane region" description="Helical" evidence="2">
    <location>
        <begin position="450"/>
        <end position="471"/>
    </location>
</feature>
<keyword evidence="2" id="KW-0812">Transmembrane</keyword>
<protein>
    <submittedName>
        <fullName evidence="3">Uncharacterized protein, contains caspase domain</fullName>
    </submittedName>
</protein>
<comment type="caution">
    <text evidence="3">The sequence shown here is derived from an EMBL/GenBank/DDBJ whole genome shotgun (WGS) entry which is preliminary data.</text>
</comment>
<feature type="region of interest" description="Disordered" evidence="1">
    <location>
        <begin position="221"/>
        <end position="291"/>
    </location>
</feature>
<dbReference type="Proteomes" id="UP001206128">
    <property type="component" value="Unassembled WGS sequence"/>
</dbReference>
<accession>A0AAE3KIJ0</accession>
<keyword evidence="2" id="KW-1133">Transmembrane helix</keyword>
<evidence type="ECO:0000313" key="4">
    <source>
        <dbReference type="Proteomes" id="UP001206128"/>
    </source>
</evidence>
<proteinExistence type="predicted"/>
<name>A0AAE3KIJ0_9PSEU</name>
<feature type="transmembrane region" description="Helical" evidence="2">
    <location>
        <begin position="338"/>
        <end position="361"/>
    </location>
</feature>
<keyword evidence="4" id="KW-1185">Reference proteome</keyword>
<gene>
    <name evidence="3" type="ORF">LX83_004322</name>
</gene>
<dbReference type="AlphaFoldDB" id="A0AAE3KIJ0"/>
<feature type="transmembrane region" description="Helical" evidence="2">
    <location>
        <begin position="424"/>
        <end position="444"/>
    </location>
</feature>
<organism evidence="3 4">
    <name type="scientific">Goodfellowiella coeruleoviolacea</name>
    <dbReference type="NCBI Taxonomy" id="334858"/>
    <lineage>
        <taxon>Bacteria</taxon>
        <taxon>Bacillati</taxon>
        <taxon>Actinomycetota</taxon>
        <taxon>Actinomycetes</taxon>
        <taxon>Pseudonocardiales</taxon>
        <taxon>Pseudonocardiaceae</taxon>
        <taxon>Goodfellowiella</taxon>
    </lineage>
</organism>
<reference evidence="3" key="1">
    <citation type="submission" date="2022-06" db="EMBL/GenBank/DDBJ databases">
        <title>Genomic Encyclopedia of Archaeal and Bacterial Type Strains, Phase II (KMG-II): from individual species to whole genera.</title>
        <authorList>
            <person name="Goeker M."/>
        </authorList>
    </citation>
    <scope>NUCLEOTIDE SEQUENCE</scope>
    <source>
        <strain evidence="3">DSM 43935</strain>
    </source>
</reference>
<dbReference type="NCBIfam" id="NF047832">
    <property type="entry name" value="caspase_w_EACC1"/>
    <property type="match status" value="1"/>
</dbReference>
<evidence type="ECO:0000256" key="2">
    <source>
        <dbReference type="SAM" id="Phobius"/>
    </source>
</evidence>
<dbReference type="Gene3D" id="3.40.50.1460">
    <property type="match status" value="1"/>
</dbReference>
<feature type="transmembrane region" description="Helical" evidence="2">
    <location>
        <begin position="381"/>
        <end position="403"/>
    </location>
</feature>